<dbReference type="SUPFAM" id="SSF52540">
    <property type="entry name" value="P-loop containing nucleoside triphosphate hydrolases"/>
    <property type="match status" value="1"/>
</dbReference>
<dbReference type="InterPro" id="IPR035892">
    <property type="entry name" value="C2_domain_sf"/>
</dbReference>
<dbReference type="Pfam" id="PF00400">
    <property type="entry name" value="WD40"/>
    <property type="match status" value="1"/>
</dbReference>
<dbReference type="InterPro" id="IPR007111">
    <property type="entry name" value="NACHT_NTPase"/>
</dbReference>
<comment type="caution">
    <text evidence="5">The sequence shown here is derived from an EMBL/GenBank/DDBJ whole genome shotgun (WGS) entry which is preliminary data.</text>
</comment>
<dbReference type="SUPFAM" id="SSF49562">
    <property type="entry name" value="C2 domain (Calcium/lipid-binding domain, CaLB)"/>
    <property type="match status" value="1"/>
</dbReference>
<dbReference type="PANTHER" id="PTHR10039:SF17">
    <property type="entry name" value="FUNGAL STAND N-TERMINAL GOODBYE DOMAIN-CONTAINING PROTEIN-RELATED"/>
    <property type="match status" value="1"/>
</dbReference>
<dbReference type="EMBL" id="JASBNA010000019">
    <property type="protein sequence ID" value="KAK7685643.1"/>
    <property type="molecule type" value="Genomic_DNA"/>
</dbReference>
<dbReference type="SMART" id="SM00320">
    <property type="entry name" value="WD40"/>
    <property type="match status" value="5"/>
</dbReference>
<dbReference type="Gene3D" id="3.40.50.300">
    <property type="entry name" value="P-loop containing nucleotide triphosphate hydrolases"/>
    <property type="match status" value="1"/>
</dbReference>
<accession>A0AAW0FVS0</accession>
<evidence type="ECO:0008006" key="7">
    <source>
        <dbReference type="Google" id="ProtNLM"/>
    </source>
</evidence>
<evidence type="ECO:0000313" key="6">
    <source>
        <dbReference type="Proteomes" id="UP001385951"/>
    </source>
</evidence>
<dbReference type="Proteomes" id="UP001385951">
    <property type="component" value="Unassembled WGS sequence"/>
</dbReference>
<dbReference type="PANTHER" id="PTHR10039">
    <property type="entry name" value="AMELOGENIN"/>
    <property type="match status" value="1"/>
</dbReference>
<dbReference type="InterPro" id="IPR036322">
    <property type="entry name" value="WD40_repeat_dom_sf"/>
</dbReference>
<feature type="domain" description="NACHT" evidence="4">
    <location>
        <begin position="440"/>
        <end position="583"/>
    </location>
</feature>
<protein>
    <recommendedName>
        <fullName evidence="7">C2 domain-containing protein</fullName>
    </recommendedName>
</protein>
<proteinExistence type="predicted"/>
<dbReference type="SUPFAM" id="SSF50978">
    <property type="entry name" value="WD40 repeat-like"/>
    <property type="match status" value="1"/>
</dbReference>
<dbReference type="Gene3D" id="2.130.10.10">
    <property type="entry name" value="YVTN repeat-like/Quinoprotein amine dehydrogenase"/>
    <property type="match status" value="2"/>
</dbReference>
<organism evidence="5 6">
    <name type="scientific">Cerrena zonata</name>
    <dbReference type="NCBI Taxonomy" id="2478898"/>
    <lineage>
        <taxon>Eukaryota</taxon>
        <taxon>Fungi</taxon>
        <taxon>Dikarya</taxon>
        <taxon>Basidiomycota</taxon>
        <taxon>Agaricomycotina</taxon>
        <taxon>Agaricomycetes</taxon>
        <taxon>Polyporales</taxon>
        <taxon>Cerrenaceae</taxon>
        <taxon>Cerrena</taxon>
    </lineage>
</organism>
<dbReference type="InterPro" id="IPR015943">
    <property type="entry name" value="WD40/YVTN_repeat-like_dom_sf"/>
</dbReference>
<feature type="region of interest" description="Disordered" evidence="2">
    <location>
        <begin position="132"/>
        <end position="198"/>
    </location>
</feature>
<dbReference type="InterPro" id="IPR056884">
    <property type="entry name" value="NPHP3-like_N"/>
</dbReference>
<name>A0AAW0FVS0_9APHY</name>
<dbReference type="Pfam" id="PF24883">
    <property type="entry name" value="NPHP3_N"/>
    <property type="match status" value="1"/>
</dbReference>
<feature type="domain" description="C2" evidence="3">
    <location>
        <begin position="1"/>
        <end position="105"/>
    </location>
</feature>
<feature type="compositionally biased region" description="Basic and acidic residues" evidence="2">
    <location>
        <begin position="182"/>
        <end position="198"/>
    </location>
</feature>
<dbReference type="InterPro" id="IPR001680">
    <property type="entry name" value="WD40_rpt"/>
</dbReference>
<dbReference type="CDD" id="cd00030">
    <property type="entry name" value="C2"/>
    <property type="match status" value="1"/>
</dbReference>
<dbReference type="InterPro" id="IPR000008">
    <property type="entry name" value="C2_dom"/>
</dbReference>
<dbReference type="InterPro" id="IPR027417">
    <property type="entry name" value="P-loop_NTPase"/>
</dbReference>
<evidence type="ECO:0000313" key="5">
    <source>
        <dbReference type="EMBL" id="KAK7685643.1"/>
    </source>
</evidence>
<dbReference type="PROSITE" id="PS50837">
    <property type="entry name" value="NACHT"/>
    <property type="match status" value="1"/>
</dbReference>
<sequence>MPQIVVTVHRASGVKWKSIFPWRKAPKLYVEVVCGDPKKVQKTQVICDLAPQWNANISLEIKNTDETIHFYLRRCTLLRRDPSMGTISITANNLISQSHSEAQVLLSLGRQKDGKQVVTPLTIFVSAKEGNTAKEDGTAKEGDAAKKAGAAKEDNPAKKNDPAEQSDVGGEGGVAKGPNVPKENDTAKESDVPKKSDIMRNVKVDLELAQEAVNRNIGKSDNMDPVSTVVGNLQSLSKKLSSVTSVIMDKMDDLAELHPYANIAWKICSSLYETVKQKHLNDRSLLSLVETMNKTFSFVNTLDNLPEKIKDLKEVITRVLGQTTECSLFIRKYVDRGSATNIIMESWQSQKPKIDEFMEAFANLQKDLDSGALLHSTLVTFKISEDVSALLESDHMKSLKPSPMNLANSERSLCLPGTRTVILDEITEWALKSEGDQQQNILWLHGVAGSGKSTIATTIAEHFRKIRRRGAYLFFERSKSDPSAIVRTLAYKLAEFDSNICKAVCASIKANRGIADESLATQFETLLKKPLQEAADKLTGPIVIVLDALDECGGQSARALVLELLAEKLPKLPSVFRFLITSRRERDIEGQFSGKPESIRSYELTVGEDLAKSDIQAYIWREMKKTRDLNHLSLDWPPKSQVEKLVEYSEGLFIWVSTMCSLVREAASPVMRLDRLLSSFGGDLIKGLDPLYAAVLKDACTWKHDDMESWEHFRSVMTAVLFSRKRLNNQTIDHLLGLTDENPCCLILTRLQCLLDYTPGEPIRPLHASFRDYLIDEKRSNGKPWSLSSFNPEHYLASCCFTVMLKQLCFNRCMVKSSHESSTPTNYNSNIKGTISLELRYASEHWSGHLLAVHTLDNTLISLLQQFSHKKLLFWLEVLAHLGPVRADSVCAAIAKIIKGYDSDLSTLWEEAEQFIYNARVIISHMTPHIYLSALPFTSPQSQIKKIYGPQFPNTIQVSTEKGTSNDILGTGGISHLGFSPDGKMLISCFGDGSVQIRRTSDYAILPEYNNLHHLDSIQVAKLGYNNNVVYCLIGQGALVAWDVKSTATVTLLPASVSAFEVQILPSGEHIVAVCADEFIYVWSRESSDLEFSHLEKKVANTHLTSIAMANDGKVAVSGPTGEVIILDAKLDPLPGEKSFKNNDQNHPILAFSPDSRFLLVASGKRRVSIWSMGDEDPVILSLSDLIKPVTRYRIRDPKHLLNPLQVIPITWLGYGHTLFIGLNDGSVSLFDMDARQVVAHALCEGERMPDITGKEMTTMKMITLRLIASRKMFIQVAASPDGMTLASGYNNIYIWDPTMLKQSEGNYVANLGMNAENMETHLTQLPSEWLLDRILEPFQDQGRIHDPQDALVLVIPKAHRRGLYWLGCKHSIGPELKTRLDFSRFVHGERWTECYQPDGGDVHPIGDTGR</sequence>
<evidence type="ECO:0000259" key="4">
    <source>
        <dbReference type="PROSITE" id="PS50837"/>
    </source>
</evidence>
<dbReference type="Gene3D" id="2.60.40.150">
    <property type="entry name" value="C2 domain"/>
    <property type="match status" value="1"/>
</dbReference>
<gene>
    <name evidence="5" type="ORF">QCA50_010987</name>
</gene>
<dbReference type="Pfam" id="PF00168">
    <property type="entry name" value="C2"/>
    <property type="match status" value="1"/>
</dbReference>
<feature type="compositionally biased region" description="Basic and acidic residues" evidence="2">
    <location>
        <begin position="132"/>
        <end position="162"/>
    </location>
</feature>
<evidence type="ECO:0000256" key="1">
    <source>
        <dbReference type="ARBA" id="ARBA00022737"/>
    </source>
</evidence>
<reference evidence="5 6" key="1">
    <citation type="submission" date="2022-09" db="EMBL/GenBank/DDBJ databases">
        <authorList>
            <person name="Palmer J.M."/>
        </authorList>
    </citation>
    <scope>NUCLEOTIDE SEQUENCE [LARGE SCALE GENOMIC DNA]</scope>
    <source>
        <strain evidence="5 6">DSM 7382</strain>
    </source>
</reference>
<keyword evidence="6" id="KW-1185">Reference proteome</keyword>
<evidence type="ECO:0000256" key="2">
    <source>
        <dbReference type="SAM" id="MobiDB-lite"/>
    </source>
</evidence>
<dbReference type="PROSITE" id="PS50004">
    <property type="entry name" value="C2"/>
    <property type="match status" value="1"/>
</dbReference>
<evidence type="ECO:0000259" key="3">
    <source>
        <dbReference type="PROSITE" id="PS50004"/>
    </source>
</evidence>
<keyword evidence="1" id="KW-0677">Repeat</keyword>